<reference evidence="1 2" key="1">
    <citation type="submission" date="2010-08" db="EMBL/GenBank/DDBJ databases">
        <title>The draft genome of Desulfovibrio fructosovorans JJ.</title>
        <authorList>
            <consortium name="US DOE Joint Genome Institute (JGI-PGF)"/>
            <person name="Lucas S."/>
            <person name="Copeland A."/>
            <person name="Lapidus A."/>
            <person name="Cheng J.-F."/>
            <person name="Bruce D."/>
            <person name="Goodwin L."/>
            <person name="Pitluck S."/>
            <person name="Land M.L."/>
            <person name="Hauser L."/>
            <person name="Chang Y.-J."/>
            <person name="Jeffries C."/>
            <person name="Wall J.D."/>
            <person name="Stahl D.A."/>
            <person name="Arkin A.P."/>
            <person name="Dehal P."/>
            <person name="Stolyar S.M."/>
            <person name="Hazen T.C."/>
            <person name="Woyke T.J."/>
        </authorList>
    </citation>
    <scope>NUCLEOTIDE SEQUENCE [LARGE SCALE GENOMIC DNA]</scope>
    <source>
        <strain evidence="1 2">JJ</strain>
    </source>
</reference>
<evidence type="ECO:0000313" key="2">
    <source>
        <dbReference type="Proteomes" id="UP000006250"/>
    </source>
</evidence>
<comment type="caution">
    <text evidence="1">The sequence shown here is derived from an EMBL/GenBank/DDBJ whole genome shotgun (WGS) entry which is preliminary data.</text>
</comment>
<gene>
    <name evidence="1" type="ORF">DesfrDRAFT_2452</name>
</gene>
<dbReference type="SUPFAM" id="SSF56784">
    <property type="entry name" value="HAD-like"/>
    <property type="match status" value="1"/>
</dbReference>
<dbReference type="AlphaFoldDB" id="E1JXV3"/>
<keyword evidence="2" id="KW-1185">Reference proteome</keyword>
<sequence length="198" mass="21699">MILGVDLDNTLCCYDGVFYAAAVASGLISPQTPPDKRAVREALLAADREEDWTRLQGEVYGPGMAQAKPFPGAKDCLAALTAQGVSVHVVSHRTRHPHRGPQYDLHAAALRWLEVNGFFDPAVLSREAVFLETSAADKVARIAALGCSHFIDDLPRIFTHPGFPQGVVRILLGEVAGDDWRRFSSWWDMALFLQGELS</sequence>
<dbReference type="OrthoDB" id="573782at2"/>
<dbReference type="Gene3D" id="3.40.50.1000">
    <property type="entry name" value="HAD superfamily/HAD-like"/>
    <property type="match status" value="1"/>
</dbReference>
<dbReference type="eggNOG" id="COG0546">
    <property type="taxonomic scope" value="Bacteria"/>
</dbReference>
<protein>
    <recommendedName>
        <fullName evidence="3">Haloacid dehalogenase domain protein hydrolase</fullName>
    </recommendedName>
</protein>
<dbReference type="InterPro" id="IPR036412">
    <property type="entry name" value="HAD-like_sf"/>
</dbReference>
<accession>E1JXV3</accession>
<dbReference type="EMBL" id="AECZ01000015">
    <property type="protein sequence ID" value="EFL50876.1"/>
    <property type="molecule type" value="Genomic_DNA"/>
</dbReference>
<dbReference type="InterPro" id="IPR023214">
    <property type="entry name" value="HAD_sf"/>
</dbReference>
<dbReference type="Proteomes" id="UP000006250">
    <property type="component" value="Unassembled WGS sequence"/>
</dbReference>
<organism evidence="1 2">
    <name type="scientific">Solidesulfovibrio fructosivorans JJ]</name>
    <dbReference type="NCBI Taxonomy" id="596151"/>
    <lineage>
        <taxon>Bacteria</taxon>
        <taxon>Pseudomonadati</taxon>
        <taxon>Thermodesulfobacteriota</taxon>
        <taxon>Desulfovibrionia</taxon>
        <taxon>Desulfovibrionales</taxon>
        <taxon>Desulfovibrionaceae</taxon>
        <taxon>Solidesulfovibrio</taxon>
    </lineage>
</organism>
<evidence type="ECO:0000313" key="1">
    <source>
        <dbReference type="EMBL" id="EFL50876.1"/>
    </source>
</evidence>
<dbReference type="STRING" id="596151.DesfrDRAFT_2452"/>
<dbReference type="RefSeq" id="WP_005994251.1">
    <property type="nucleotide sequence ID" value="NZ_AECZ01000015.1"/>
</dbReference>
<name>E1JXV3_SOLFR</name>
<evidence type="ECO:0008006" key="3">
    <source>
        <dbReference type="Google" id="ProtNLM"/>
    </source>
</evidence>
<proteinExistence type="predicted"/>